<evidence type="ECO:0000313" key="2">
    <source>
        <dbReference type="Proteomes" id="UP000064189"/>
    </source>
</evidence>
<comment type="caution">
    <text evidence="1">The sequence shown here is derived from an EMBL/GenBank/DDBJ whole genome shotgun (WGS) entry which is preliminary data.</text>
</comment>
<dbReference type="CDD" id="cd16414">
    <property type="entry name" value="dndB_like"/>
    <property type="match status" value="1"/>
</dbReference>
<organism evidence="1 2">
    <name type="scientific">Peribacillus simplex</name>
    <dbReference type="NCBI Taxonomy" id="1478"/>
    <lineage>
        <taxon>Bacteria</taxon>
        <taxon>Bacillati</taxon>
        <taxon>Bacillota</taxon>
        <taxon>Bacilli</taxon>
        <taxon>Bacillales</taxon>
        <taxon>Bacillaceae</taxon>
        <taxon>Peribacillus</taxon>
    </lineage>
</organism>
<accession>A0A109N1I7</accession>
<dbReference type="Proteomes" id="UP000064189">
    <property type="component" value="Unassembled WGS sequence"/>
</dbReference>
<dbReference type="AlphaFoldDB" id="A0A109N1I7"/>
<reference evidence="1 2" key="1">
    <citation type="submission" date="2015-11" db="EMBL/GenBank/DDBJ databases">
        <title>Genome Sequence of Bacillus simplex strain VanAntwerpen2.</title>
        <authorList>
            <person name="Couger M.B."/>
        </authorList>
    </citation>
    <scope>NUCLEOTIDE SEQUENCE [LARGE SCALE GENOMIC DNA]</scope>
    <source>
        <strain evidence="1 2">VanAntwerpen02</strain>
    </source>
</reference>
<dbReference type="Pfam" id="PF14072">
    <property type="entry name" value="DndB"/>
    <property type="match status" value="1"/>
</dbReference>
<protein>
    <recommendedName>
        <fullName evidence="3">DGQHR domain-containing protein</fullName>
    </recommendedName>
</protein>
<evidence type="ECO:0000313" key="1">
    <source>
        <dbReference type="EMBL" id="KWW21785.1"/>
    </source>
</evidence>
<keyword evidence="2" id="KW-1185">Reference proteome</keyword>
<dbReference type="EMBL" id="LNNH01000010">
    <property type="protein sequence ID" value="KWW21785.1"/>
    <property type="molecule type" value="Genomic_DNA"/>
</dbReference>
<dbReference type="RefSeq" id="WP_061140786.1">
    <property type="nucleotide sequence ID" value="NZ_LNNH01000010.1"/>
</dbReference>
<gene>
    <name evidence="1" type="ORF">AS888_04590</name>
</gene>
<evidence type="ECO:0008006" key="3">
    <source>
        <dbReference type="Google" id="ProtNLM"/>
    </source>
</evidence>
<proteinExistence type="predicted"/>
<dbReference type="InterPro" id="IPR017642">
    <property type="entry name" value="DNA_S_mod_DndB"/>
</dbReference>
<sequence length="343" mass="39471">MILSELDRKRRTIVSYSVMELVDMYRNGQIATRETNQPRIRSIKNYLLENALTKQIYLPPLVANCREGTLAIKEANQLSIIDGTQRIAAFAQLEDSILKALKKDEEKVKQAYKLDSILKDTSMAVQVFEGLTEAEESQLYLDLNLKGKKVALSKRISFDSRNNLNVITNQVLHTHQALKTAGVEFEKRSINRPANKNLLSLSQLRQVIGIFMTGRVYVNIEEKVSSCPLANSEYITLVHLYFNELFELFPPERMGDHAQCMLASYPLFVAVTLYANDKMENQTIEQRKRLISTRMSKLKAVDWRPANPIWMEFSGTYKGRPSVFQLSNDKHNIRAMVRWLYTL</sequence>
<name>A0A109N1I7_9BACI</name>